<name>A0A1Y5T721_9PROT</name>
<protein>
    <submittedName>
        <fullName evidence="1">Sarcosine oxidase, delta subunit family</fullName>
    </submittedName>
</protein>
<dbReference type="InParanoid" id="A0A1Y5T721"/>
<dbReference type="RefSeq" id="WP_085883849.1">
    <property type="nucleotide sequence ID" value="NZ_FWFR01000002.1"/>
</dbReference>
<reference evidence="1 2" key="1">
    <citation type="submission" date="2017-03" db="EMBL/GenBank/DDBJ databases">
        <authorList>
            <person name="Afonso C.L."/>
            <person name="Miller P.J."/>
            <person name="Scott M.A."/>
            <person name="Spackman E."/>
            <person name="Goraichik I."/>
            <person name="Dimitrov K.M."/>
            <person name="Suarez D.L."/>
            <person name="Swayne D.E."/>
        </authorList>
    </citation>
    <scope>NUCLEOTIDE SEQUENCE [LARGE SCALE GENOMIC DNA]</scope>
    <source>
        <strain evidence="1 2">CECT 7691</strain>
    </source>
</reference>
<sequence length="95" mass="10662">MKLMHCPLNGPRNISEFQYGGVVKTMPDPVAGSDDAWRDYIVYEPNVAGPVLEWWCHLPTSYWFIAERDTVSDRIIRTMPAAEMFGATPAAGDET</sequence>
<evidence type="ECO:0000313" key="2">
    <source>
        <dbReference type="Proteomes" id="UP000193200"/>
    </source>
</evidence>
<dbReference type="OrthoDB" id="7159274at2"/>
<proteinExistence type="predicted"/>
<evidence type="ECO:0000313" key="1">
    <source>
        <dbReference type="EMBL" id="SLN57333.1"/>
    </source>
</evidence>
<dbReference type="GO" id="GO:0008115">
    <property type="term" value="F:sarcosine oxidase activity"/>
    <property type="evidence" value="ECO:0007669"/>
    <property type="project" value="InterPro"/>
</dbReference>
<dbReference type="EMBL" id="FWFR01000002">
    <property type="protein sequence ID" value="SLN57333.1"/>
    <property type="molecule type" value="Genomic_DNA"/>
</dbReference>
<gene>
    <name evidence="1" type="ORF">OCH7691_02502</name>
</gene>
<accession>A0A1Y5T721</accession>
<keyword evidence="2" id="KW-1185">Reference proteome</keyword>
<dbReference type="GO" id="GO:0046653">
    <property type="term" value="P:tetrahydrofolate metabolic process"/>
    <property type="evidence" value="ECO:0007669"/>
    <property type="project" value="InterPro"/>
</dbReference>
<dbReference type="Gene3D" id="3.30.2270.10">
    <property type="entry name" value="Folate-binding superfamily"/>
    <property type="match status" value="1"/>
</dbReference>
<organism evidence="1 2">
    <name type="scientific">Oceanibacterium hippocampi</name>
    <dbReference type="NCBI Taxonomy" id="745714"/>
    <lineage>
        <taxon>Bacteria</taxon>
        <taxon>Pseudomonadati</taxon>
        <taxon>Pseudomonadota</taxon>
        <taxon>Alphaproteobacteria</taxon>
        <taxon>Sneathiellales</taxon>
        <taxon>Sneathiellaceae</taxon>
        <taxon>Oceanibacterium</taxon>
    </lineage>
</organism>
<dbReference type="InterPro" id="IPR038561">
    <property type="entry name" value="SoxD_sf"/>
</dbReference>
<dbReference type="InterPro" id="IPR006279">
    <property type="entry name" value="SoxD"/>
</dbReference>
<dbReference type="AlphaFoldDB" id="A0A1Y5T721"/>
<dbReference type="Pfam" id="PF04267">
    <property type="entry name" value="SoxD"/>
    <property type="match status" value="1"/>
</dbReference>
<dbReference type="Proteomes" id="UP000193200">
    <property type="component" value="Unassembled WGS sequence"/>
</dbReference>